<organism evidence="1 2">
    <name type="scientific">Rhabdobacter roseus</name>
    <dbReference type="NCBI Taxonomy" id="1655419"/>
    <lineage>
        <taxon>Bacteria</taxon>
        <taxon>Pseudomonadati</taxon>
        <taxon>Bacteroidota</taxon>
        <taxon>Cytophagia</taxon>
        <taxon>Cytophagales</taxon>
        <taxon>Cytophagaceae</taxon>
        <taxon>Rhabdobacter</taxon>
    </lineage>
</organism>
<reference evidence="1 2" key="1">
    <citation type="submission" date="2020-08" db="EMBL/GenBank/DDBJ databases">
        <title>Genomic Encyclopedia of Type Strains, Phase IV (KMG-IV): sequencing the most valuable type-strain genomes for metagenomic binning, comparative biology and taxonomic classification.</title>
        <authorList>
            <person name="Goeker M."/>
        </authorList>
    </citation>
    <scope>NUCLEOTIDE SEQUENCE [LARGE SCALE GENOMIC DNA]</scope>
    <source>
        <strain evidence="1 2">DSM 105074</strain>
    </source>
</reference>
<gene>
    <name evidence="1" type="ORF">HNQ92_002115</name>
</gene>
<sequence length="158" mass="17991">MAHLTNLKRPGTFVLGFLFMPLLLFSCRKAPDIDPSVITLRYGQEISITLHDTLYTIKFEDVHVKFSEGVFAQDNTGRMYQSIDVSLVVNSDVIILPASIESGQDGQRLPWSWEGKKKAQDRYIRQVGPIELAVSDFYSDPKTTHTQKENYVVKLLVR</sequence>
<proteinExistence type="predicted"/>
<dbReference type="AlphaFoldDB" id="A0A840TR07"/>
<name>A0A840TR07_9BACT</name>
<dbReference type="RefSeq" id="WP_184173905.1">
    <property type="nucleotide sequence ID" value="NZ_JACHGF010000003.1"/>
</dbReference>
<dbReference type="Proteomes" id="UP000557307">
    <property type="component" value="Unassembled WGS sequence"/>
</dbReference>
<accession>A0A840TR07</accession>
<comment type="caution">
    <text evidence="1">The sequence shown here is derived from an EMBL/GenBank/DDBJ whole genome shotgun (WGS) entry which is preliminary data.</text>
</comment>
<evidence type="ECO:0000313" key="1">
    <source>
        <dbReference type="EMBL" id="MBB5283972.1"/>
    </source>
</evidence>
<evidence type="ECO:0000313" key="2">
    <source>
        <dbReference type="Proteomes" id="UP000557307"/>
    </source>
</evidence>
<dbReference type="EMBL" id="JACHGF010000003">
    <property type="protein sequence ID" value="MBB5283972.1"/>
    <property type="molecule type" value="Genomic_DNA"/>
</dbReference>
<protein>
    <submittedName>
        <fullName evidence="1">Uncharacterized protein</fullName>
    </submittedName>
</protein>
<keyword evidence="2" id="KW-1185">Reference proteome</keyword>